<sequence>MKIFKLLLYLIVRNIRWQIIKLAAKNNEIIKIIKGNKMILSTSRKGADLKEHSIFKQLALDGERESEATKILEKIIKPGQVIFELGANIGYYVLIETNLIGPQGKIYAIEPEPANFALLKRNVEINKLNNVQLFNIAISDQAGNFPFYVTENSNLHSMIEPKDGEYKKVMIKTETVDEFLKGKGEINFIRMDIEGYEYNALRGMRETLEKNPNISLFIELHCNLIGPDKSKAILKDLRAYGFEILYLVAHDNFQRRIMGETTVEQMSINDFCNDPRLLNKQNAFEIFFSKQNAQ</sequence>
<dbReference type="Proteomes" id="UP000230779">
    <property type="component" value="Unassembled WGS sequence"/>
</dbReference>
<dbReference type="EMBL" id="PFMD01000002">
    <property type="protein sequence ID" value="PIY97313.1"/>
    <property type="molecule type" value="Genomic_DNA"/>
</dbReference>
<dbReference type="SUPFAM" id="SSF53335">
    <property type="entry name" value="S-adenosyl-L-methionine-dependent methyltransferases"/>
    <property type="match status" value="1"/>
</dbReference>
<name>A0A2M7RKM4_9BACT</name>
<dbReference type="InterPro" id="IPR029063">
    <property type="entry name" value="SAM-dependent_MTases_sf"/>
</dbReference>
<organism evidence="2 3">
    <name type="scientific">Candidatus Kerfeldbacteria bacterium CG_4_10_14_0_8_um_filter_42_10</name>
    <dbReference type="NCBI Taxonomy" id="2014248"/>
    <lineage>
        <taxon>Bacteria</taxon>
        <taxon>Candidatus Kerfeldiibacteriota</taxon>
    </lineage>
</organism>
<protein>
    <recommendedName>
        <fullName evidence="1">Methyltransferase FkbM domain-containing protein</fullName>
    </recommendedName>
</protein>
<proteinExistence type="predicted"/>
<accession>A0A2M7RKM4</accession>
<evidence type="ECO:0000313" key="3">
    <source>
        <dbReference type="Proteomes" id="UP000230779"/>
    </source>
</evidence>
<dbReference type="Gene3D" id="3.40.50.150">
    <property type="entry name" value="Vaccinia Virus protein VP39"/>
    <property type="match status" value="1"/>
</dbReference>
<evidence type="ECO:0000313" key="2">
    <source>
        <dbReference type="EMBL" id="PIY97313.1"/>
    </source>
</evidence>
<feature type="domain" description="Methyltransferase FkbM" evidence="1">
    <location>
        <begin position="85"/>
        <end position="243"/>
    </location>
</feature>
<reference evidence="2 3" key="1">
    <citation type="submission" date="2017-09" db="EMBL/GenBank/DDBJ databases">
        <title>Depth-based differentiation of microbial function through sediment-hosted aquifers and enrichment of novel symbionts in the deep terrestrial subsurface.</title>
        <authorList>
            <person name="Probst A.J."/>
            <person name="Ladd B."/>
            <person name="Jarett J.K."/>
            <person name="Geller-Mcgrath D.E."/>
            <person name="Sieber C.M."/>
            <person name="Emerson J.B."/>
            <person name="Anantharaman K."/>
            <person name="Thomas B.C."/>
            <person name="Malmstrom R."/>
            <person name="Stieglmeier M."/>
            <person name="Klingl A."/>
            <person name="Woyke T."/>
            <person name="Ryan C.M."/>
            <person name="Banfield J.F."/>
        </authorList>
    </citation>
    <scope>NUCLEOTIDE SEQUENCE [LARGE SCALE GENOMIC DNA]</scope>
    <source>
        <strain evidence="2">CG_4_10_14_0_8_um_filter_42_10</strain>
    </source>
</reference>
<gene>
    <name evidence="2" type="ORF">COY66_00245</name>
</gene>
<dbReference type="PANTHER" id="PTHR34203:SF15">
    <property type="entry name" value="SLL1173 PROTEIN"/>
    <property type="match status" value="1"/>
</dbReference>
<evidence type="ECO:0000259" key="1">
    <source>
        <dbReference type="Pfam" id="PF05050"/>
    </source>
</evidence>
<comment type="caution">
    <text evidence="2">The sequence shown here is derived from an EMBL/GenBank/DDBJ whole genome shotgun (WGS) entry which is preliminary data.</text>
</comment>
<dbReference type="NCBIfam" id="TIGR01444">
    <property type="entry name" value="fkbM_fam"/>
    <property type="match status" value="1"/>
</dbReference>
<dbReference type="InterPro" id="IPR052514">
    <property type="entry name" value="SAM-dependent_MTase"/>
</dbReference>
<dbReference type="Pfam" id="PF05050">
    <property type="entry name" value="Methyltransf_21"/>
    <property type="match status" value="1"/>
</dbReference>
<dbReference type="InterPro" id="IPR006342">
    <property type="entry name" value="FkbM_mtfrase"/>
</dbReference>
<dbReference type="AlphaFoldDB" id="A0A2M7RKM4"/>
<dbReference type="PANTHER" id="PTHR34203">
    <property type="entry name" value="METHYLTRANSFERASE, FKBM FAMILY PROTEIN"/>
    <property type="match status" value="1"/>
</dbReference>